<dbReference type="SUPFAM" id="SSF50814">
    <property type="entry name" value="Lipocalins"/>
    <property type="match status" value="1"/>
</dbReference>
<dbReference type="InterPro" id="IPR012674">
    <property type="entry name" value="Calycin"/>
</dbReference>
<accession>A0A7R8UK78</accession>
<protein>
    <submittedName>
        <fullName evidence="3">Uncharacterized protein</fullName>
    </submittedName>
</protein>
<sequence length="261" mass="29385">MAFGVKTGLTLTVFQLLVTQIYCQSSSETRPPTFFCTDLNPQNSLDLEQIMGMWYGSEILVHDDNEGHESYYRTCVVIHLADITSQILKSGDGSQHHYGKEYDDQHGLQEGDHRQISRTRNNNMRYLRLIWDEKGSNLEYTLRYNSSRAGFWISSGPQKGTMLEFQYIQFSGTVQVMKAVGNHLVLTFCNNTPGSHLFTVVLGRKPNSLTYEDIQSIRNLLKHRGLSTSAIRKVCTNGGASLSSSLTLLMFIILKASSVIS</sequence>
<feature type="chain" id="PRO_5030698838" evidence="2">
    <location>
        <begin position="24"/>
        <end position="261"/>
    </location>
</feature>
<dbReference type="Proteomes" id="UP000594454">
    <property type="component" value="Chromosome 2"/>
</dbReference>
<keyword evidence="2" id="KW-0732">Signal</keyword>
<keyword evidence="4" id="KW-1185">Reference proteome</keyword>
<dbReference type="Gene3D" id="2.40.128.20">
    <property type="match status" value="1"/>
</dbReference>
<dbReference type="OrthoDB" id="6615450at2759"/>
<reference evidence="3 4" key="1">
    <citation type="submission" date="2020-11" db="EMBL/GenBank/DDBJ databases">
        <authorList>
            <person name="Wallbank WR R."/>
            <person name="Pardo Diaz C."/>
            <person name="Kozak K."/>
            <person name="Martin S."/>
            <person name="Jiggins C."/>
            <person name="Moest M."/>
            <person name="Warren A I."/>
            <person name="Generalovic N T."/>
            <person name="Byers J.R.P. K."/>
            <person name="Montejo-Kovacevich G."/>
            <person name="Yen C E."/>
        </authorList>
    </citation>
    <scope>NUCLEOTIDE SEQUENCE [LARGE SCALE GENOMIC DNA]</scope>
</reference>
<feature type="region of interest" description="Disordered" evidence="1">
    <location>
        <begin position="92"/>
        <end position="117"/>
    </location>
</feature>
<organism evidence="3 4">
    <name type="scientific">Hermetia illucens</name>
    <name type="common">Black soldier fly</name>
    <dbReference type="NCBI Taxonomy" id="343691"/>
    <lineage>
        <taxon>Eukaryota</taxon>
        <taxon>Metazoa</taxon>
        <taxon>Ecdysozoa</taxon>
        <taxon>Arthropoda</taxon>
        <taxon>Hexapoda</taxon>
        <taxon>Insecta</taxon>
        <taxon>Pterygota</taxon>
        <taxon>Neoptera</taxon>
        <taxon>Endopterygota</taxon>
        <taxon>Diptera</taxon>
        <taxon>Brachycera</taxon>
        <taxon>Stratiomyomorpha</taxon>
        <taxon>Stratiomyidae</taxon>
        <taxon>Hermetiinae</taxon>
        <taxon>Hermetia</taxon>
    </lineage>
</organism>
<gene>
    <name evidence="3" type="ORF">HERILL_LOCUS4616</name>
</gene>
<evidence type="ECO:0000313" key="4">
    <source>
        <dbReference type="Proteomes" id="UP000594454"/>
    </source>
</evidence>
<proteinExistence type="predicted"/>
<dbReference type="AlphaFoldDB" id="A0A7R8UK78"/>
<feature type="compositionally biased region" description="Basic and acidic residues" evidence="1">
    <location>
        <begin position="94"/>
        <end position="115"/>
    </location>
</feature>
<evidence type="ECO:0000256" key="2">
    <source>
        <dbReference type="SAM" id="SignalP"/>
    </source>
</evidence>
<dbReference type="InParanoid" id="A0A7R8UK78"/>
<dbReference type="EMBL" id="LR899010">
    <property type="protein sequence ID" value="CAD7081517.1"/>
    <property type="molecule type" value="Genomic_DNA"/>
</dbReference>
<name>A0A7R8UK78_HERIL</name>
<evidence type="ECO:0000313" key="3">
    <source>
        <dbReference type="EMBL" id="CAD7081517.1"/>
    </source>
</evidence>
<dbReference type="OMA" id="LRCMNIN"/>
<feature type="signal peptide" evidence="2">
    <location>
        <begin position="1"/>
        <end position="23"/>
    </location>
</feature>
<evidence type="ECO:0000256" key="1">
    <source>
        <dbReference type="SAM" id="MobiDB-lite"/>
    </source>
</evidence>